<dbReference type="AlphaFoldDB" id="A0A0U1DJA2"/>
<dbReference type="Proteomes" id="UP000182227">
    <property type="component" value="Unassembled WGS sequence"/>
</dbReference>
<dbReference type="OrthoDB" id="4774932at2"/>
<evidence type="ECO:0000313" key="3">
    <source>
        <dbReference type="Proteomes" id="UP000182227"/>
    </source>
</evidence>
<evidence type="ECO:0000313" key="2">
    <source>
        <dbReference type="EMBL" id="CQD16750.1"/>
    </source>
</evidence>
<keyword evidence="1" id="KW-0472">Membrane</keyword>
<feature type="transmembrane region" description="Helical" evidence="1">
    <location>
        <begin position="41"/>
        <end position="60"/>
    </location>
</feature>
<gene>
    <name evidence="2" type="ORF">BN970_03582</name>
</gene>
<sequence length="67" mass="7174">MRTTYRRASRRRLDVSSLALTLLGLASGVFSYGLVTCADANALVMAPSIVAVAIGITHVIKREARRG</sequence>
<organism evidence="2 3">
    <name type="scientific">Mycolicibacterium conceptionense</name>
    <dbReference type="NCBI Taxonomy" id="451644"/>
    <lineage>
        <taxon>Bacteria</taxon>
        <taxon>Bacillati</taxon>
        <taxon>Actinomycetota</taxon>
        <taxon>Actinomycetes</taxon>
        <taxon>Mycobacteriales</taxon>
        <taxon>Mycobacteriaceae</taxon>
        <taxon>Mycolicibacterium</taxon>
    </lineage>
</organism>
<keyword evidence="1" id="KW-0812">Transmembrane</keyword>
<name>A0A0U1DJA2_9MYCO</name>
<reference evidence="2 3" key="1">
    <citation type="submission" date="2015-03" db="EMBL/GenBank/DDBJ databases">
        <authorList>
            <person name="Murphy D."/>
        </authorList>
    </citation>
    <scope>NUCLEOTIDE SEQUENCE [LARGE SCALE GENOMIC DNA]</scope>
    <source>
        <strain evidence="2 3">D16</strain>
    </source>
</reference>
<evidence type="ECO:0008006" key="4">
    <source>
        <dbReference type="Google" id="ProtNLM"/>
    </source>
</evidence>
<dbReference type="EMBL" id="CTEF01000002">
    <property type="protein sequence ID" value="CQD16750.1"/>
    <property type="molecule type" value="Genomic_DNA"/>
</dbReference>
<keyword evidence="1" id="KW-1133">Transmembrane helix</keyword>
<accession>A0A0U1DJA2</accession>
<proteinExistence type="predicted"/>
<protein>
    <recommendedName>
        <fullName evidence="4">Transmembrane protein</fullName>
    </recommendedName>
</protein>
<evidence type="ECO:0000256" key="1">
    <source>
        <dbReference type="SAM" id="Phobius"/>
    </source>
</evidence>